<keyword evidence="1" id="KW-0812">Transmembrane</keyword>
<dbReference type="Proteomes" id="UP000649617">
    <property type="component" value="Unassembled WGS sequence"/>
</dbReference>
<feature type="transmembrane region" description="Helical" evidence="1">
    <location>
        <begin position="75"/>
        <end position="93"/>
    </location>
</feature>
<keyword evidence="1" id="KW-1133">Transmembrane helix</keyword>
<keyword evidence="1" id="KW-0472">Membrane</keyword>
<accession>A0A812WYD4</accession>
<organism evidence="2 3">
    <name type="scientific">Symbiodinium pilosum</name>
    <name type="common">Dinoflagellate</name>
    <dbReference type="NCBI Taxonomy" id="2952"/>
    <lineage>
        <taxon>Eukaryota</taxon>
        <taxon>Sar</taxon>
        <taxon>Alveolata</taxon>
        <taxon>Dinophyceae</taxon>
        <taxon>Suessiales</taxon>
        <taxon>Symbiodiniaceae</taxon>
        <taxon>Symbiodinium</taxon>
    </lineage>
</organism>
<keyword evidence="3" id="KW-1185">Reference proteome</keyword>
<dbReference type="EMBL" id="CAJNIZ010045218">
    <property type="protein sequence ID" value="CAE7714135.1"/>
    <property type="molecule type" value="Genomic_DNA"/>
</dbReference>
<reference evidence="2" key="1">
    <citation type="submission" date="2021-02" db="EMBL/GenBank/DDBJ databases">
        <authorList>
            <person name="Dougan E. K."/>
            <person name="Rhodes N."/>
            <person name="Thang M."/>
            <person name="Chan C."/>
        </authorList>
    </citation>
    <scope>NUCLEOTIDE SEQUENCE</scope>
</reference>
<comment type="caution">
    <text evidence="2">The sequence shown here is derived from an EMBL/GenBank/DDBJ whole genome shotgun (WGS) entry which is preliminary data.</text>
</comment>
<feature type="transmembrane region" description="Helical" evidence="1">
    <location>
        <begin position="152"/>
        <end position="176"/>
    </location>
</feature>
<proteinExistence type="predicted"/>
<gene>
    <name evidence="2" type="ORF">SPIL2461_LOCUS20267</name>
</gene>
<evidence type="ECO:0000313" key="2">
    <source>
        <dbReference type="EMBL" id="CAE7714135.1"/>
    </source>
</evidence>
<evidence type="ECO:0000256" key="1">
    <source>
        <dbReference type="SAM" id="Phobius"/>
    </source>
</evidence>
<feature type="transmembrane region" description="Helical" evidence="1">
    <location>
        <begin position="113"/>
        <end position="131"/>
    </location>
</feature>
<feature type="non-terminal residue" evidence="2">
    <location>
        <position position="342"/>
    </location>
</feature>
<dbReference type="OrthoDB" id="424328at2759"/>
<name>A0A812WYD4_SYMPI</name>
<dbReference type="AlphaFoldDB" id="A0A812WYD4"/>
<feature type="transmembrane region" description="Helical" evidence="1">
    <location>
        <begin position="32"/>
        <end position="54"/>
    </location>
</feature>
<protein>
    <submittedName>
        <fullName evidence="2">Uncharacterized protein</fullName>
    </submittedName>
</protein>
<evidence type="ECO:0000313" key="3">
    <source>
        <dbReference type="Proteomes" id="UP000649617"/>
    </source>
</evidence>
<sequence length="342" mass="36497">VDFAATDLEEVLRLSFGGNEVLGVPSSVPVAPALRCAMLLSSLFFSVFLAVILLRLSRFMTNTKEVTTSSIEARLVKATEALSLVPVIAILMIGTRLRAVQLAGNALGAPPIWAQLCMYGATLACFVRFLADVSTTRHGESELQEIMVTAMGGIRHTATAFLFACCGAIIFSALVMEAEVGVSEPLGPSMRCTLALVVAYLVESCVREIVAAPRKARKMEDPPYGAISPMSSADLEEDPLVLPTRISLQFPPMLCVLLVAIALRAVQLQLQTRTWAACAMYVTTAATILQAARSVYATIHNQDIPRSSLLGDEAAGPAVSPNVALDRQTLGAFWAGTTCCIY</sequence>
<feature type="transmembrane region" description="Helical" evidence="1">
    <location>
        <begin position="246"/>
        <end position="266"/>
    </location>
</feature>
<feature type="non-terminal residue" evidence="2">
    <location>
        <position position="1"/>
    </location>
</feature>